<organism evidence="6 7">
    <name type="scientific">Theobroma cacao</name>
    <name type="common">Cacao</name>
    <name type="synonym">Cocoa</name>
    <dbReference type="NCBI Taxonomy" id="3641"/>
    <lineage>
        <taxon>Eukaryota</taxon>
        <taxon>Viridiplantae</taxon>
        <taxon>Streptophyta</taxon>
        <taxon>Embryophyta</taxon>
        <taxon>Tracheophyta</taxon>
        <taxon>Spermatophyta</taxon>
        <taxon>Magnoliopsida</taxon>
        <taxon>eudicotyledons</taxon>
        <taxon>Gunneridae</taxon>
        <taxon>Pentapetalae</taxon>
        <taxon>rosids</taxon>
        <taxon>malvids</taxon>
        <taxon>Malvales</taxon>
        <taxon>Malvaceae</taxon>
        <taxon>Byttnerioideae</taxon>
        <taxon>Theobroma</taxon>
    </lineage>
</organism>
<keyword evidence="7" id="KW-1185">Reference proteome</keyword>
<feature type="domain" description="CCT" evidence="5">
    <location>
        <begin position="238"/>
        <end position="280"/>
    </location>
</feature>
<comment type="subcellular location">
    <subcellularLocation>
        <location evidence="1 3">Nucleus</location>
    </subcellularLocation>
</comment>
<name>A0A061G5G2_THECC</name>
<dbReference type="HOGENOM" id="CLU_079772_0_0_1"/>
<accession>A0A061G5G2</accession>
<sequence length="344" mass="39332">MSCNLSVSNDSSVNRYIPEMVSTDTIDYPLLFDHPFSPFQDSSSDYNFQDLLNNSQNQQNPFDESSCPDQFVSGLLPSSPPTDQLENLSLYQTTQYPSLSFSPNLEYGYGDFNGLNYLEVKNEECQVDFDPAYRGVDNVDKYLQRSFSSNSFEGKPGFSFQLPFDSLMESQNFQGQSFSMPENSFFAGQMRKVCSTGDLENMRNAYTNPRSISTPSAIENSYMEEAPFKVGRYSAEERQERISKYKAKRNQRNFNKTIKYACRKTLADNRPRIRGRFARNDDTVEVPKAACSTRDEDEDGLWVLHSIPHGSMQALQEVEDETMARGSFMSSFSQTQYQHHHGCF</sequence>
<dbReference type="EMBL" id="CM001881">
    <property type="protein sequence ID" value="EOY24806.1"/>
    <property type="molecule type" value="Genomic_DNA"/>
</dbReference>
<proteinExistence type="predicted"/>
<dbReference type="GO" id="GO:0005634">
    <property type="term" value="C:nucleus"/>
    <property type="evidence" value="ECO:0000318"/>
    <property type="project" value="GO_Central"/>
</dbReference>
<dbReference type="FunCoup" id="A0A061G5G2">
    <property type="interactions" value="69"/>
</dbReference>
<dbReference type="STRING" id="3641.A0A061G5G2"/>
<protein>
    <submittedName>
        <fullName evidence="6">Zinc finger protein CONSTANS-LIKE 1, putative isoform 1</fullName>
    </submittedName>
</protein>
<reference evidence="6 7" key="1">
    <citation type="journal article" date="2013" name="Genome Biol.">
        <title>The genome sequence of the most widely cultivated cacao type and its use to identify candidate genes regulating pod color.</title>
        <authorList>
            <person name="Motamayor J.C."/>
            <person name="Mockaitis K."/>
            <person name="Schmutz J."/>
            <person name="Haiminen N."/>
            <person name="Iii D.L."/>
            <person name="Cornejo O."/>
            <person name="Findley S.D."/>
            <person name="Zheng P."/>
            <person name="Utro F."/>
            <person name="Royaert S."/>
            <person name="Saski C."/>
            <person name="Jenkins J."/>
            <person name="Podicheti R."/>
            <person name="Zhao M."/>
            <person name="Scheffler B.E."/>
            <person name="Stack J.C."/>
            <person name="Feltus F.A."/>
            <person name="Mustiga G.M."/>
            <person name="Amores F."/>
            <person name="Phillips W."/>
            <person name="Marelli J.P."/>
            <person name="May G.D."/>
            <person name="Shapiro H."/>
            <person name="Ma J."/>
            <person name="Bustamante C.D."/>
            <person name="Schnell R.J."/>
            <person name="Main D."/>
            <person name="Gilbert D."/>
            <person name="Parida L."/>
            <person name="Kuhn D.N."/>
        </authorList>
    </citation>
    <scope>NUCLEOTIDE SEQUENCE [LARGE SCALE GENOMIC DNA]</scope>
    <source>
        <strain evidence="7">cv. Matina 1-6</strain>
    </source>
</reference>
<dbReference type="PROSITE" id="PS51017">
    <property type="entry name" value="CCT"/>
    <property type="match status" value="1"/>
</dbReference>
<gene>
    <name evidence="6" type="ORF">TCM_016302</name>
</gene>
<dbReference type="InterPro" id="IPR010402">
    <property type="entry name" value="CCT_domain"/>
</dbReference>
<keyword evidence="2 3" id="KW-0539">Nucleus</keyword>
<dbReference type="PANTHER" id="PTHR31319:SF103">
    <property type="entry name" value="CCT MOTIF FAMILY PROTEIN"/>
    <property type="match status" value="1"/>
</dbReference>
<evidence type="ECO:0000313" key="6">
    <source>
        <dbReference type="EMBL" id="EOY24806.1"/>
    </source>
</evidence>
<dbReference type="AlphaFoldDB" id="A0A061G5G2"/>
<dbReference type="Proteomes" id="UP000026915">
    <property type="component" value="Chromosome 3"/>
</dbReference>
<dbReference type="Gramene" id="EOY24806">
    <property type="protein sequence ID" value="EOY24806"/>
    <property type="gene ID" value="TCM_016302"/>
</dbReference>
<dbReference type="eggNOG" id="ENOG502RZTI">
    <property type="taxonomic scope" value="Eukaryota"/>
</dbReference>
<evidence type="ECO:0000313" key="7">
    <source>
        <dbReference type="Proteomes" id="UP000026915"/>
    </source>
</evidence>
<evidence type="ECO:0000259" key="5">
    <source>
        <dbReference type="PROSITE" id="PS51017"/>
    </source>
</evidence>
<dbReference type="OMA" id="TEQCHLA"/>
<evidence type="ECO:0000256" key="3">
    <source>
        <dbReference type="PROSITE-ProRule" id="PRU00357"/>
    </source>
</evidence>
<evidence type="ECO:0000256" key="1">
    <source>
        <dbReference type="ARBA" id="ARBA00004123"/>
    </source>
</evidence>
<evidence type="ECO:0000256" key="2">
    <source>
        <dbReference type="ARBA" id="ARBA00023242"/>
    </source>
</evidence>
<feature type="region of interest" description="Disordered" evidence="4">
    <location>
        <begin position="47"/>
        <end position="67"/>
    </location>
</feature>
<dbReference type="GO" id="GO:0009909">
    <property type="term" value="P:regulation of flower development"/>
    <property type="evidence" value="ECO:0000318"/>
    <property type="project" value="GO_Central"/>
</dbReference>
<dbReference type="InParanoid" id="A0A061G5G2"/>
<dbReference type="PANTHER" id="PTHR31319">
    <property type="entry name" value="ZINC FINGER PROTEIN CONSTANS-LIKE 4"/>
    <property type="match status" value="1"/>
</dbReference>
<evidence type="ECO:0000256" key="4">
    <source>
        <dbReference type="SAM" id="MobiDB-lite"/>
    </source>
</evidence>
<dbReference type="Pfam" id="PF06203">
    <property type="entry name" value="CCT"/>
    <property type="match status" value="1"/>
</dbReference>
<feature type="compositionally biased region" description="Low complexity" evidence="4">
    <location>
        <begin position="47"/>
        <end position="60"/>
    </location>
</feature>
<dbReference type="InterPro" id="IPR045281">
    <property type="entry name" value="CONSTANS-like"/>
</dbReference>